<dbReference type="AlphaFoldDB" id="A0A8T2T839"/>
<dbReference type="InterPro" id="IPR052571">
    <property type="entry name" value="Mt_RNA_Methyltransferase"/>
</dbReference>
<dbReference type="GO" id="GO:0005763">
    <property type="term" value="C:mitochondrial small ribosomal subunit"/>
    <property type="evidence" value="ECO:0007669"/>
    <property type="project" value="TreeGrafter"/>
</dbReference>
<dbReference type="PANTHER" id="PTHR13184">
    <property type="entry name" value="37S RIBOSOMAL PROTEIN S22"/>
    <property type="match status" value="1"/>
</dbReference>
<feature type="region of interest" description="Disordered" evidence="1">
    <location>
        <begin position="79"/>
        <end position="154"/>
    </location>
</feature>
<protein>
    <submittedName>
        <fullName evidence="2">Uncharacterized protein</fullName>
    </submittedName>
</protein>
<name>A0A8T2T839_CERRI</name>
<dbReference type="GO" id="GO:0003735">
    <property type="term" value="F:structural constituent of ribosome"/>
    <property type="evidence" value="ECO:0007669"/>
    <property type="project" value="TreeGrafter"/>
</dbReference>
<proteinExistence type="predicted"/>
<evidence type="ECO:0000313" key="3">
    <source>
        <dbReference type="Proteomes" id="UP000825935"/>
    </source>
</evidence>
<keyword evidence="3" id="KW-1185">Reference proteome</keyword>
<dbReference type="Proteomes" id="UP000825935">
    <property type="component" value="Chromosome 15"/>
</dbReference>
<evidence type="ECO:0000256" key="1">
    <source>
        <dbReference type="SAM" id="MobiDB-lite"/>
    </source>
</evidence>
<dbReference type="OrthoDB" id="421327at2759"/>
<comment type="caution">
    <text evidence="2">The sequence shown here is derived from an EMBL/GenBank/DDBJ whole genome shotgun (WGS) entry which is preliminary data.</text>
</comment>
<dbReference type="OMA" id="DMRETRN"/>
<dbReference type="EMBL" id="CM035420">
    <property type="protein sequence ID" value="KAH7404523.1"/>
    <property type="molecule type" value="Genomic_DNA"/>
</dbReference>
<feature type="compositionally biased region" description="Basic and acidic residues" evidence="1">
    <location>
        <begin position="111"/>
        <end position="120"/>
    </location>
</feature>
<feature type="compositionally biased region" description="Acidic residues" evidence="1">
    <location>
        <begin position="121"/>
        <end position="154"/>
    </location>
</feature>
<sequence length="251" mass="28931">MDGTGKYCHFTQRLARCPSQLSFKSPRGRSLRGYEDEKFSFVVLRRGSRPRMDWPLDRVDPVIFDENKKRDRRFYGVIVEEPDGGFPESGDEDLSSSGTSDNDSEETELENDMRETRNEETSETSDEGLDETEEESDTVEGVIEDDEQSTSEDDLTAEDEYYEEHMETDDDDHDEKTLADFGSGWGRILFHPARRGKRVVLDVCCAANRNGTKGLFDRITLSKTTNRVLHFQASRSKWGDLWPCGDKRKRW</sequence>
<reference evidence="2" key="1">
    <citation type="submission" date="2021-08" db="EMBL/GenBank/DDBJ databases">
        <title>WGS assembly of Ceratopteris richardii.</title>
        <authorList>
            <person name="Marchant D.B."/>
            <person name="Chen G."/>
            <person name="Jenkins J."/>
            <person name="Shu S."/>
            <person name="Leebens-Mack J."/>
            <person name="Grimwood J."/>
            <person name="Schmutz J."/>
            <person name="Soltis P."/>
            <person name="Soltis D."/>
            <person name="Chen Z.-H."/>
        </authorList>
    </citation>
    <scope>NUCLEOTIDE SEQUENCE</scope>
    <source>
        <strain evidence="2">Whitten #5841</strain>
        <tissue evidence="2">Leaf</tissue>
    </source>
</reference>
<accession>A0A8T2T839</accession>
<dbReference type="PANTHER" id="PTHR13184:SF5">
    <property type="entry name" value="METHYLTRANSFERASE-LIKE PROTEIN 17, MITOCHONDRIAL"/>
    <property type="match status" value="1"/>
</dbReference>
<organism evidence="2 3">
    <name type="scientific">Ceratopteris richardii</name>
    <name type="common">Triangle waterfern</name>
    <dbReference type="NCBI Taxonomy" id="49495"/>
    <lineage>
        <taxon>Eukaryota</taxon>
        <taxon>Viridiplantae</taxon>
        <taxon>Streptophyta</taxon>
        <taxon>Embryophyta</taxon>
        <taxon>Tracheophyta</taxon>
        <taxon>Polypodiopsida</taxon>
        <taxon>Polypodiidae</taxon>
        <taxon>Polypodiales</taxon>
        <taxon>Pteridineae</taxon>
        <taxon>Pteridaceae</taxon>
        <taxon>Parkerioideae</taxon>
        <taxon>Ceratopteris</taxon>
    </lineage>
</organism>
<evidence type="ECO:0000313" key="2">
    <source>
        <dbReference type="EMBL" id="KAH7404523.1"/>
    </source>
</evidence>
<gene>
    <name evidence="2" type="ORF">KP509_15G029800</name>
</gene>